<evidence type="ECO:0008006" key="3">
    <source>
        <dbReference type="Google" id="ProtNLM"/>
    </source>
</evidence>
<keyword evidence="2" id="KW-1185">Reference proteome</keyword>
<reference evidence="1 2" key="1">
    <citation type="submission" date="2014-09" db="EMBL/GenBank/DDBJ databases">
        <title>Vibrio maritimus JCM 19240. (C210) whole genome shotgun sequence.</title>
        <authorList>
            <person name="Sawabe T."/>
            <person name="Meirelles P."/>
            <person name="Nakanishi M."/>
            <person name="Sayaka M."/>
            <person name="Hattori M."/>
            <person name="Ohkuma M."/>
        </authorList>
    </citation>
    <scope>NUCLEOTIDE SEQUENCE [LARGE SCALE GENOMIC DNA]</scope>
    <source>
        <strain evidence="1 2">JCM 19240</strain>
    </source>
</reference>
<organism evidence="1 2">
    <name type="scientific">Vibrio maritimus</name>
    <dbReference type="NCBI Taxonomy" id="990268"/>
    <lineage>
        <taxon>Bacteria</taxon>
        <taxon>Pseudomonadati</taxon>
        <taxon>Pseudomonadota</taxon>
        <taxon>Gammaproteobacteria</taxon>
        <taxon>Vibrionales</taxon>
        <taxon>Vibrionaceae</taxon>
        <taxon>Vibrio</taxon>
    </lineage>
</organism>
<evidence type="ECO:0000313" key="1">
    <source>
        <dbReference type="EMBL" id="GAL37893.1"/>
    </source>
</evidence>
<dbReference type="Proteomes" id="UP000029224">
    <property type="component" value="Unassembled WGS sequence"/>
</dbReference>
<comment type="caution">
    <text evidence="1">The sequence shown here is derived from an EMBL/GenBank/DDBJ whole genome shotgun (WGS) entry which is preliminary data.</text>
</comment>
<accession>A0A090TEZ9</accession>
<evidence type="ECO:0000313" key="2">
    <source>
        <dbReference type="Proteomes" id="UP000029224"/>
    </source>
</evidence>
<dbReference type="Pfam" id="PF10678">
    <property type="entry name" value="DUF2492"/>
    <property type="match status" value="1"/>
</dbReference>
<dbReference type="NCBIfam" id="TIGR03853">
    <property type="entry name" value="matur_matur"/>
    <property type="match status" value="1"/>
</dbReference>
<dbReference type="EMBL" id="BBMT01000022">
    <property type="protein sequence ID" value="GAL37893.1"/>
    <property type="molecule type" value="Genomic_DNA"/>
</dbReference>
<reference evidence="1 2" key="2">
    <citation type="submission" date="2014-09" db="EMBL/GenBank/DDBJ databases">
        <authorList>
            <consortium name="NBRP consortium"/>
            <person name="Sawabe T."/>
            <person name="Meirelles P."/>
            <person name="Nakanishi M."/>
            <person name="Sayaka M."/>
            <person name="Hattori M."/>
            <person name="Ohkuma M."/>
        </authorList>
    </citation>
    <scope>NUCLEOTIDE SEQUENCE [LARGE SCALE GENOMIC DNA]</scope>
    <source>
        <strain evidence="1 2">JCM 19240</strain>
    </source>
</reference>
<dbReference type="AlphaFoldDB" id="A0A090TEZ9"/>
<sequence>MTASDIHAHKVLNLLREQPMSRTQLEQTVIEQFGANATFRTCSRDGFDLDSLLAFFVEKQKVIENDGLWSLNIERVCSH</sequence>
<gene>
    <name evidence="1" type="ORF">JCM19240_98</name>
</gene>
<protein>
    <recommendedName>
        <fullName evidence="3">Metal-binding protein</fullName>
    </recommendedName>
</protein>
<proteinExistence type="predicted"/>
<dbReference type="OrthoDB" id="285410at2"/>
<name>A0A090TEZ9_9VIBR</name>
<dbReference type="InterPro" id="IPR019620">
    <property type="entry name" value="Metal-bd_prot_put"/>
</dbReference>